<evidence type="ECO:0000313" key="1">
    <source>
        <dbReference type="EMBL" id="OSN02806.1"/>
    </source>
</evidence>
<dbReference type="Proteomes" id="UP000194020">
    <property type="component" value="Unassembled WGS sequence"/>
</dbReference>
<gene>
    <name evidence="1" type="ORF">AU511_16240</name>
</gene>
<evidence type="ECO:0008006" key="3">
    <source>
        <dbReference type="Google" id="ProtNLM"/>
    </source>
</evidence>
<organism evidence="1 2">
    <name type="scientific">Lonsdalea iberica</name>
    <dbReference type="NCBI Taxonomy" id="1082703"/>
    <lineage>
        <taxon>Bacteria</taxon>
        <taxon>Pseudomonadati</taxon>
        <taxon>Pseudomonadota</taxon>
        <taxon>Gammaproteobacteria</taxon>
        <taxon>Enterobacterales</taxon>
        <taxon>Pectobacteriaceae</taxon>
        <taxon>Lonsdalea</taxon>
    </lineage>
</organism>
<sequence length="118" mass="14245">MEKLFIQNELPEWFSYPSEFTRVVEQGLLDFDPWIILTEERLRTRFNGIKNRYPSRDLIPFARREDNDDIACWEKGKDGKVIIIHDFSSDGYENVREFDHFWDWFRDAVEATISYDGE</sequence>
<dbReference type="OrthoDB" id="6058590at2"/>
<name>A0A1X3RM69_9GAMM</name>
<dbReference type="SUPFAM" id="SSF160631">
    <property type="entry name" value="SMI1/KNR4-like"/>
    <property type="match status" value="1"/>
</dbReference>
<protein>
    <recommendedName>
        <fullName evidence="3">Knr4/Smi1-like domain-containing protein</fullName>
    </recommendedName>
</protein>
<comment type="caution">
    <text evidence="1">The sequence shown here is derived from an EMBL/GenBank/DDBJ whole genome shotgun (WGS) entry which is preliminary data.</text>
</comment>
<dbReference type="EMBL" id="LUTP01000084">
    <property type="protein sequence ID" value="OSN02806.1"/>
    <property type="molecule type" value="Genomic_DNA"/>
</dbReference>
<accession>A0A1X3RM69</accession>
<evidence type="ECO:0000313" key="2">
    <source>
        <dbReference type="Proteomes" id="UP000194020"/>
    </source>
</evidence>
<dbReference type="AlphaFoldDB" id="A0A1X3RM69"/>
<dbReference type="RefSeq" id="WP_094110336.1">
    <property type="nucleotide sequence ID" value="NZ_LUTP01000084.1"/>
</dbReference>
<dbReference type="InterPro" id="IPR037883">
    <property type="entry name" value="Knr4/Smi1-like_sf"/>
</dbReference>
<reference evidence="1 2" key="1">
    <citation type="submission" date="2016-02" db="EMBL/GenBank/DDBJ databases">
        <title>Species-wide whole genome sequencing reveals diversity, host range in Lonsdalea quercina.</title>
        <authorList>
            <person name="Li Y."/>
        </authorList>
    </citation>
    <scope>NUCLEOTIDE SEQUENCE [LARGE SCALE GENOMIC DNA]</scope>
    <source>
        <strain evidence="1 2">LMG 26264</strain>
    </source>
</reference>
<proteinExistence type="predicted"/>